<dbReference type="PROSITE" id="PS50097">
    <property type="entry name" value="BTB"/>
    <property type="match status" value="1"/>
</dbReference>
<name>A0A811JR83_9BILA</name>
<dbReference type="Proteomes" id="UP000614601">
    <property type="component" value="Unassembled WGS sequence"/>
</dbReference>
<evidence type="ECO:0000313" key="2">
    <source>
        <dbReference type="EMBL" id="CAD5205853.1"/>
    </source>
</evidence>
<dbReference type="SMART" id="SM00225">
    <property type="entry name" value="BTB"/>
    <property type="match status" value="1"/>
</dbReference>
<sequence length="180" mass="21151">MTDMDQEKINLNQKRICKRIRYLKNRILEVLEHPDDTVVFNNPQFCDFNVLCGSETFYVSKCFLAQKSLVFASMFTSGMKEVQKGELIIVDDVEAVKAMLLFIHQNTEVDNVDLAMKVIRLAHLYEIKLLMIHCELLLLENIDEDRAEECLLLARKLKIDCLVQQYQKRRHQNCQGNNRR</sequence>
<evidence type="ECO:0000313" key="3">
    <source>
        <dbReference type="Proteomes" id="UP000614601"/>
    </source>
</evidence>
<dbReference type="AlphaFoldDB" id="A0A811JR83"/>
<dbReference type="EMBL" id="CAJFDH010000001">
    <property type="protein sequence ID" value="CAD5205853.1"/>
    <property type="molecule type" value="Genomic_DNA"/>
</dbReference>
<dbReference type="Pfam" id="PF00651">
    <property type="entry name" value="BTB"/>
    <property type="match status" value="1"/>
</dbReference>
<dbReference type="OrthoDB" id="10249567at2759"/>
<dbReference type="InterPro" id="IPR011333">
    <property type="entry name" value="SKP1/BTB/POZ_sf"/>
</dbReference>
<dbReference type="PANTHER" id="PTHR24413">
    <property type="entry name" value="SPECKLE-TYPE POZ PROTEIN"/>
    <property type="match status" value="1"/>
</dbReference>
<reference evidence="2" key="1">
    <citation type="submission" date="2020-09" db="EMBL/GenBank/DDBJ databases">
        <authorList>
            <person name="Kikuchi T."/>
        </authorList>
    </citation>
    <scope>NUCLEOTIDE SEQUENCE</scope>
    <source>
        <strain evidence="2">SH1</strain>
    </source>
</reference>
<feature type="domain" description="BTB" evidence="1">
    <location>
        <begin position="46"/>
        <end position="104"/>
    </location>
</feature>
<dbReference type="EMBL" id="CAJFCW020000001">
    <property type="protein sequence ID" value="CAG9079553.1"/>
    <property type="molecule type" value="Genomic_DNA"/>
</dbReference>
<dbReference type="Gene3D" id="3.30.710.10">
    <property type="entry name" value="Potassium Channel Kv1.1, Chain A"/>
    <property type="match status" value="1"/>
</dbReference>
<proteinExistence type="predicted"/>
<dbReference type="Proteomes" id="UP000783686">
    <property type="component" value="Unassembled WGS sequence"/>
</dbReference>
<keyword evidence="3" id="KW-1185">Reference proteome</keyword>
<dbReference type="CDD" id="cd18186">
    <property type="entry name" value="BTB_POZ_ZBTB_KLHL-like"/>
    <property type="match status" value="1"/>
</dbReference>
<gene>
    <name evidence="2" type="ORF">BOKJ2_LOCUS537</name>
</gene>
<protein>
    <recommendedName>
        <fullName evidence="1">BTB domain-containing protein</fullName>
    </recommendedName>
</protein>
<dbReference type="SUPFAM" id="SSF54695">
    <property type="entry name" value="POZ domain"/>
    <property type="match status" value="1"/>
</dbReference>
<dbReference type="InterPro" id="IPR000210">
    <property type="entry name" value="BTB/POZ_dom"/>
</dbReference>
<evidence type="ECO:0000259" key="1">
    <source>
        <dbReference type="PROSITE" id="PS50097"/>
    </source>
</evidence>
<comment type="caution">
    <text evidence="2">The sequence shown here is derived from an EMBL/GenBank/DDBJ whole genome shotgun (WGS) entry which is preliminary data.</text>
</comment>
<organism evidence="2 3">
    <name type="scientific">Bursaphelenchus okinawaensis</name>
    <dbReference type="NCBI Taxonomy" id="465554"/>
    <lineage>
        <taxon>Eukaryota</taxon>
        <taxon>Metazoa</taxon>
        <taxon>Ecdysozoa</taxon>
        <taxon>Nematoda</taxon>
        <taxon>Chromadorea</taxon>
        <taxon>Rhabditida</taxon>
        <taxon>Tylenchina</taxon>
        <taxon>Tylenchomorpha</taxon>
        <taxon>Aphelenchoidea</taxon>
        <taxon>Aphelenchoididae</taxon>
        <taxon>Bursaphelenchus</taxon>
    </lineage>
</organism>
<accession>A0A811JR83</accession>